<dbReference type="Pfam" id="PF13175">
    <property type="entry name" value="AAA_15"/>
    <property type="match status" value="1"/>
</dbReference>
<organism evidence="3 4">
    <name type="scientific">Schaedlerella arabinosiphila</name>
    <dbReference type="NCBI Taxonomy" id="2044587"/>
    <lineage>
        <taxon>Bacteria</taxon>
        <taxon>Bacillati</taxon>
        <taxon>Bacillota</taxon>
        <taxon>Clostridia</taxon>
        <taxon>Lachnospirales</taxon>
        <taxon>Lachnospiraceae</taxon>
        <taxon>Schaedlerella</taxon>
    </lineage>
</organism>
<dbReference type="EMBL" id="VIRB01000046">
    <property type="protein sequence ID" value="NDO68462.1"/>
    <property type="molecule type" value="Genomic_DNA"/>
</dbReference>
<dbReference type="GO" id="GO:0005524">
    <property type="term" value="F:ATP binding"/>
    <property type="evidence" value="ECO:0007669"/>
    <property type="project" value="InterPro"/>
</dbReference>
<dbReference type="InterPro" id="IPR038729">
    <property type="entry name" value="Rad50/SbcC_AAA"/>
</dbReference>
<reference evidence="3 4" key="1">
    <citation type="submission" date="2019-07" db="EMBL/GenBank/DDBJ databases">
        <title>Draft genome sequences of 15 bacterial species constituting the stable defined intestinal microbiota of the GM15 gnotobiotic mouse model.</title>
        <authorList>
            <person name="Elie C."/>
            <person name="Mathieu A."/>
            <person name="Saliou A."/>
            <person name="Darnaud M."/>
            <person name="Leulier F."/>
            <person name="Tamellini A."/>
        </authorList>
    </citation>
    <scope>NUCLEOTIDE SEQUENCE [LARGE SCALE GENOMIC DNA]</scope>
    <source>
        <strain evidence="4">ASF 502</strain>
    </source>
</reference>
<gene>
    <name evidence="3" type="ORF">FMM80_07085</name>
</gene>
<dbReference type="OrthoDB" id="9784297at2"/>
<comment type="caution">
    <text evidence="3">The sequence shown here is derived from an EMBL/GenBank/DDBJ whole genome shotgun (WGS) entry which is preliminary data.</text>
</comment>
<dbReference type="GO" id="GO:0016887">
    <property type="term" value="F:ATP hydrolysis activity"/>
    <property type="evidence" value="ECO:0007669"/>
    <property type="project" value="InterPro"/>
</dbReference>
<dbReference type="SUPFAM" id="SSF52540">
    <property type="entry name" value="P-loop containing nucleoside triphosphate hydrolases"/>
    <property type="match status" value="1"/>
</dbReference>
<feature type="domain" description="Endonuclease GajA/Old nuclease/RecF-like AAA" evidence="1">
    <location>
        <begin position="220"/>
        <end position="324"/>
    </location>
</feature>
<dbReference type="InterPro" id="IPR041685">
    <property type="entry name" value="AAA_GajA/Old/RecF-like"/>
</dbReference>
<evidence type="ECO:0000313" key="3">
    <source>
        <dbReference type="EMBL" id="NDO68462.1"/>
    </source>
</evidence>
<dbReference type="Gene3D" id="3.40.50.300">
    <property type="entry name" value="P-loop containing nucleotide triphosphate hydrolases"/>
    <property type="match status" value="1"/>
</dbReference>
<dbReference type="AlphaFoldDB" id="A0A9X5C640"/>
<dbReference type="PANTHER" id="PTHR43581:SF2">
    <property type="entry name" value="EXCINUCLEASE ATPASE SUBUNIT"/>
    <property type="match status" value="1"/>
</dbReference>
<dbReference type="GO" id="GO:0006302">
    <property type="term" value="P:double-strand break repair"/>
    <property type="evidence" value="ECO:0007669"/>
    <property type="project" value="InterPro"/>
</dbReference>
<dbReference type="RefSeq" id="WP_004071045.1">
    <property type="nucleotide sequence ID" value="NZ_VIRB01000046.1"/>
</dbReference>
<dbReference type="Pfam" id="PF13476">
    <property type="entry name" value="AAA_23"/>
    <property type="match status" value="1"/>
</dbReference>
<evidence type="ECO:0000259" key="2">
    <source>
        <dbReference type="Pfam" id="PF13476"/>
    </source>
</evidence>
<dbReference type="Proteomes" id="UP000474104">
    <property type="component" value="Unassembled WGS sequence"/>
</dbReference>
<dbReference type="InterPro" id="IPR051396">
    <property type="entry name" value="Bact_Antivir_Def_Nuclease"/>
</dbReference>
<evidence type="ECO:0000313" key="4">
    <source>
        <dbReference type="Proteomes" id="UP000474104"/>
    </source>
</evidence>
<dbReference type="InterPro" id="IPR027417">
    <property type="entry name" value="P-loop_NTPase"/>
</dbReference>
<name>A0A9X5C640_9FIRM</name>
<sequence>MKLEQVRIKNFKGIEECQIDFEEGFNLLIGDNGYGKTSILEAISVGLGGFIAGLLDVYSKHFTTDEIRVVMEHVGEGSFNRRYITPIEVFCRAEVEEEIFEWTRRKSSVKASRSTVEPRDICKKAEQMTNEKNHILPILTYQSAARMWMQRREAAENIFSKQFYRTVGYEGCLTEASNNKMLMNWIRHMEKMEWKRKEKIGEYYGVKETLRRFMQSMLEEEVLSFEYDDQSGELIFVTESDSLPVRTLSAGYQSLVWMVLDIVYRMALLNPDLLENISDTPGIVLIDELDMHLHPKWQWNMVSALKSTFPNVQFIAATHSPIIIASCKGENLIKIDASKQISYEKTPYGLDVNDILSFCQGSIPMARKVQELLMEFEGDIDEGNLDYAEMVADKIKKELGENHPKVTWAEETLELEKIPLEE</sequence>
<dbReference type="PANTHER" id="PTHR43581">
    <property type="entry name" value="ATP/GTP PHOSPHATASE"/>
    <property type="match status" value="1"/>
</dbReference>
<feature type="domain" description="Rad50/SbcC-type AAA" evidence="2">
    <location>
        <begin position="5"/>
        <end position="180"/>
    </location>
</feature>
<evidence type="ECO:0000259" key="1">
    <source>
        <dbReference type="Pfam" id="PF13175"/>
    </source>
</evidence>
<protein>
    <submittedName>
        <fullName evidence="3">AAA family ATPase</fullName>
    </submittedName>
</protein>
<proteinExistence type="predicted"/>
<accession>A0A9X5C640</accession>